<feature type="compositionally biased region" description="Low complexity" evidence="1">
    <location>
        <begin position="85"/>
        <end position="95"/>
    </location>
</feature>
<feature type="compositionally biased region" description="Polar residues" evidence="1">
    <location>
        <begin position="402"/>
        <end position="411"/>
    </location>
</feature>
<feature type="region of interest" description="Disordered" evidence="1">
    <location>
        <begin position="1"/>
        <end position="136"/>
    </location>
</feature>
<evidence type="ECO:0000256" key="1">
    <source>
        <dbReference type="SAM" id="MobiDB-lite"/>
    </source>
</evidence>
<dbReference type="Proteomes" id="UP001213000">
    <property type="component" value="Unassembled WGS sequence"/>
</dbReference>
<comment type="caution">
    <text evidence="2">The sequence shown here is derived from an EMBL/GenBank/DDBJ whole genome shotgun (WGS) entry which is preliminary data.</text>
</comment>
<feature type="compositionally biased region" description="Basic and acidic residues" evidence="1">
    <location>
        <begin position="50"/>
        <end position="65"/>
    </location>
</feature>
<sequence>MTQKANREPSADNLAGPSKPPRAKPRKSASPDKPNIVFKTPDDPIPIVDFRTETSPKRMNAEKVADGVGKSTAASQTKPLRHNKSSSSIIPPESIDGTTKTTPSSSRVKPTSVASRVSQTTYRSHTPASESNVDNASIADSVADSNSISTSRIKRTEAERKQYFENDQECGSFEAHQAECTRCKKWIRLSTKQTYCIRPWEQHRARCDQRVPTEPTYKNLGLVATLPFVVPRTEKVRKALLELDDTAGEVELEQIKCKTCQQWVPLEKKYSVKDWATHKSACNNNMNPSDLEKTLERKLYFLCDPQFKSFLSPHSIECVNCDQIITLNPEVDYDIERWVAHKKICQSAPDSHRKSSAFNRPSEAASQAQPDTSLSQDLDSSKSAIPETQTQQDIPKTDSKHTSNISTTDSELTLVPPSSSTAALPASTSTSPAIASSPPTTASAPASSNSLKRKREPSEDQPQSSEDVDMDEERPSQRPRTEGYIPVEKDSPSGLGWFLLPFKAFVKGFKESLTTLDS</sequence>
<feature type="compositionally biased region" description="Basic and acidic residues" evidence="1">
    <location>
        <begin position="1"/>
        <end position="10"/>
    </location>
</feature>
<name>A0AAD5YTK1_9AGAR</name>
<keyword evidence="3" id="KW-1185">Reference proteome</keyword>
<dbReference type="AlphaFoldDB" id="A0AAD5YTK1"/>
<dbReference type="EMBL" id="JANIEX010000726">
    <property type="protein sequence ID" value="KAJ3563753.1"/>
    <property type="molecule type" value="Genomic_DNA"/>
</dbReference>
<feature type="compositionally biased region" description="Basic and acidic residues" evidence="1">
    <location>
        <begin position="473"/>
        <end position="490"/>
    </location>
</feature>
<feature type="compositionally biased region" description="Low complexity" evidence="1">
    <location>
        <begin position="416"/>
        <end position="448"/>
    </location>
</feature>
<feature type="compositionally biased region" description="Polar residues" evidence="1">
    <location>
        <begin position="96"/>
        <end position="135"/>
    </location>
</feature>
<accession>A0AAD5YTK1</accession>
<reference evidence="2" key="1">
    <citation type="submission" date="2022-07" db="EMBL/GenBank/DDBJ databases">
        <title>Genome Sequence of Leucocoprinus birnbaumii.</title>
        <authorList>
            <person name="Buettner E."/>
        </authorList>
    </citation>
    <scope>NUCLEOTIDE SEQUENCE</scope>
    <source>
        <strain evidence="2">VT141</strain>
    </source>
</reference>
<gene>
    <name evidence="2" type="ORF">NP233_g8743</name>
</gene>
<organism evidence="2 3">
    <name type="scientific">Leucocoprinus birnbaumii</name>
    <dbReference type="NCBI Taxonomy" id="56174"/>
    <lineage>
        <taxon>Eukaryota</taxon>
        <taxon>Fungi</taxon>
        <taxon>Dikarya</taxon>
        <taxon>Basidiomycota</taxon>
        <taxon>Agaricomycotina</taxon>
        <taxon>Agaricomycetes</taxon>
        <taxon>Agaricomycetidae</taxon>
        <taxon>Agaricales</taxon>
        <taxon>Agaricineae</taxon>
        <taxon>Agaricaceae</taxon>
        <taxon>Leucocoprinus</taxon>
    </lineage>
</organism>
<feature type="compositionally biased region" description="Polar residues" evidence="1">
    <location>
        <begin position="356"/>
        <end position="394"/>
    </location>
</feature>
<evidence type="ECO:0000313" key="3">
    <source>
        <dbReference type="Proteomes" id="UP001213000"/>
    </source>
</evidence>
<proteinExistence type="predicted"/>
<protein>
    <submittedName>
        <fullName evidence="2">Uncharacterized protein</fullName>
    </submittedName>
</protein>
<feature type="region of interest" description="Disordered" evidence="1">
    <location>
        <begin position="350"/>
        <end position="490"/>
    </location>
</feature>
<evidence type="ECO:0000313" key="2">
    <source>
        <dbReference type="EMBL" id="KAJ3563753.1"/>
    </source>
</evidence>